<evidence type="ECO:0000313" key="2">
    <source>
        <dbReference type="Proteomes" id="UP000499080"/>
    </source>
</evidence>
<evidence type="ECO:0000313" key="1">
    <source>
        <dbReference type="EMBL" id="GBN75422.1"/>
    </source>
</evidence>
<accession>A0A4Y2RHZ0</accession>
<dbReference type="Proteomes" id="UP000499080">
    <property type="component" value="Unassembled WGS sequence"/>
</dbReference>
<proteinExistence type="predicted"/>
<dbReference type="AlphaFoldDB" id="A0A4Y2RHZ0"/>
<protein>
    <submittedName>
        <fullName evidence="1">Uncharacterized protein</fullName>
    </submittedName>
</protein>
<comment type="caution">
    <text evidence="1">The sequence shown here is derived from an EMBL/GenBank/DDBJ whole genome shotgun (WGS) entry which is preliminary data.</text>
</comment>
<gene>
    <name evidence="1" type="ORF">AVEN_100514_1</name>
</gene>
<reference evidence="1 2" key="1">
    <citation type="journal article" date="2019" name="Sci. Rep.">
        <title>Orb-weaving spider Araneus ventricosus genome elucidates the spidroin gene catalogue.</title>
        <authorList>
            <person name="Kono N."/>
            <person name="Nakamura H."/>
            <person name="Ohtoshi R."/>
            <person name="Moran D.A.P."/>
            <person name="Shinohara A."/>
            <person name="Yoshida Y."/>
            <person name="Fujiwara M."/>
            <person name="Mori M."/>
            <person name="Tomita M."/>
            <person name="Arakawa K."/>
        </authorList>
    </citation>
    <scope>NUCLEOTIDE SEQUENCE [LARGE SCALE GENOMIC DNA]</scope>
</reference>
<dbReference type="EMBL" id="BGPR01017201">
    <property type="protein sequence ID" value="GBN75422.1"/>
    <property type="molecule type" value="Genomic_DNA"/>
</dbReference>
<sequence>MGRTCSKLAASNSLQIIAKTEYEHNSRPTGSEAEALTTGAEIKITLCYLCIKLVLQTCSKLALQGGGAICHGELVANAFCKRVGASCNGELATSLTRQICYDKGISSQNQTCCKLTCFSGLTYSEIFSKVRADNNRTWRIAPIYDWYRQKHPGAALELKGDRKLQSTITRFISGHTRTLSDVQGQKIFPVCFKFNTHQFTPEHLLSCMGLEEPLFECPALVCDFLWASGLLDLV</sequence>
<name>A0A4Y2RHZ0_ARAVE</name>
<organism evidence="1 2">
    <name type="scientific">Araneus ventricosus</name>
    <name type="common">Orbweaver spider</name>
    <name type="synonym">Epeira ventricosa</name>
    <dbReference type="NCBI Taxonomy" id="182803"/>
    <lineage>
        <taxon>Eukaryota</taxon>
        <taxon>Metazoa</taxon>
        <taxon>Ecdysozoa</taxon>
        <taxon>Arthropoda</taxon>
        <taxon>Chelicerata</taxon>
        <taxon>Arachnida</taxon>
        <taxon>Araneae</taxon>
        <taxon>Araneomorphae</taxon>
        <taxon>Entelegynae</taxon>
        <taxon>Araneoidea</taxon>
        <taxon>Araneidae</taxon>
        <taxon>Araneus</taxon>
    </lineage>
</organism>
<keyword evidence="2" id="KW-1185">Reference proteome</keyword>